<keyword evidence="2" id="KW-0444">Lipid biosynthesis</keyword>
<evidence type="ECO:0008006" key="12">
    <source>
        <dbReference type="Google" id="ProtNLM"/>
    </source>
</evidence>
<evidence type="ECO:0000259" key="9">
    <source>
        <dbReference type="Pfam" id="PF20791"/>
    </source>
</evidence>
<reference evidence="10" key="2">
    <citation type="journal article" date="2021" name="PeerJ">
        <title>Extensive microbial diversity within the chicken gut microbiome revealed by metagenomics and culture.</title>
        <authorList>
            <person name="Gilroy R."/>
            <person name="Ravi A."/>
            <person name="Getino M."/>
            <person name="Pursley I."/>
            <person name="Horton D.L."/>
            <person name="Alikhan N.F."/>
            <person name="Baker D."/>
            <person name="Gharbi K."/>
            <person name="Hall N."/>
            <person name="Watson M."/>
            <person name="Adriaenssens E.M."/>
            <person name="Foster-Nyarko E."/>
            <person name="Jarju S."/>
            <person name="Secka A."/>
            <person name="Antonio M."/>
            <person name="Oren A."/>
            <person name="Chaudhuri R.R."/>
            <person name="La Ragione R."/>
            <person name="Hildebrand F."/>
            <person name="Pallen M.J."/>
        </authorList>
    </citation>
    <scope>NUCLEOTIDE SEQUENCE</scope>
    <source>
        <strain evidence="10">B1-3475</strain>
    </source>
</reference>
<dbReference type="Proteomes" id="UP000823617">
    <property type="component" value="Unassembled WGS sequence"/>
</dbReference>
<evidence type="ECO:0000256" key="5">
    <source>
        <dbReference type="ARBA" id="ARBA00022946"/>
    </source>
</evidence>
<reference evidence="10" key="1">
    <citation type="submission" date="2020-10" db="EMBL/GenBank/DDBJ databases">
        <authorList>
            <person name="Gilroy R."/>
        </authorList>
    </citation>
    <scope>NUCLEOTIDE SEQUENCE</scope>
    <source>
        <strain evidence="10">B1-3475</strain>
    </source>
</reference>
<dbReference type="Gene3D" id="3.10.129.10">
    <property type="entry name" value="Hotdog Thioesterase"/>
    <property type="match status" value="2"/>
</dbReference>
<evidence type="ECO:0000313" key="10">
    <source>
        <dbReference type="EMBL" id="MBO8455369.1"/>
    </source>
</evidence>
<evidence type="ECO:0000256" key="1">
    <source>
        <dbReference type="ARBA" id="ARBA00006500"/>
    </source>
</evidence>
<evidence type="ECO:0000256" key="4">
    <source>
        <dbReference type="ARBA" id="ARBA00022832"/>
    </source>
</evidence>
<feature type="domain" description="Acyl-ACP thioesterase-like C-terminal" evidence="9">
    <location>
        <begin position="154"/>
        <end position="215"/>
    </location>
</feature>
<dbReference type="InterPro" id="IPR002864">
    <property type="entry name" value="Acyl-ACP_thioesterase_NHD"/>
</dbReference>
<evidence type="ECO:0000256" key="2">
    <source>
        <dbReference type="ARBA" id="ARBA00022516"/>
    </source>
</evidence>
<keyword evidence="7" id="KW-0275">Fatty acid biosynthesis</keyword>
<dbReference type="GO" id="GO:0000036">
    <property type="term" value="F:acyl carrier activity"/>
    <property type="evidence" value="ECO:0007669"/>
    <property type="project" value="TreeGrafter"/>
</dbReference>
<comment type="caution">
    <text evidence="10">The sequence shown here is derived from an EMBL/GenBank/DDBJ whole genome shotgun (WGS) entry which is preliminary data.</text>
</comment>
<keyword evidence="6" id="KW-0443">Lipid metabolism</keyword>
<dbReference type="CDD" id="cd00586">
    <property type="entry name" value="4HBT"/>
    <property type="match status" value="1"/>
</dbReference>
<keyword evidence="5" id="KW-0809">Transit peptide</keyword>
<evidence type="ECO:0000256" key="7">
    <source>
        <dbReference type="ARBA" id="ARBA00023160"/>
    </source>
</evidence>
<evidence type="ECO:0000256" key="6">
    <source>
        <dbReference type="ARBA" id="ARBA00023098"/>
    </source>
</evidence>
<protein>
    <recommendedName>
        <fullName evidence="12">Acyl-ACP thioesterase</fullName>
    </recommendedName>
</protein>
<proteinExistence type="inferred from homology"/>
<accession>A0A9D9HK78</accession>
<feature type="domain" description="Acyl-ACP thioesterase N-terminal hotdog" evidence="8">
    <location>
        <begin position="3"/>
        <end position="122"/>
    </location>
</feature>
<evidence type="ECO:0000313" key="11">
    <source>
        <dbReference type="Proteomes" id="UP000823617"/>
    </source>
</evidence>
<dbReference type="EMBL" id="JADIMK010000028">
    <property type="protein sequence ID" value="MBO8455369.1"/>
    <property type="molecule type" value="Genomic_DNA"/>
</dbReference>
<gene>
    <name evidence="10" type="ORF">IAC08_03055</name>
</gene>
<dbReference type="SUPFAM" id="SSF54637">
    <property type="entry name" value="Thioesterase/thiol ester dehydrase-isomerase"/>
    <property type="match status" value="2"/>
</dbReference>
<dbReference type="AlphaFoldDB" id="A0A9D9HK78"/>
<dbReference type="Pfam" id="PF01643">
    <property type="entry name" value="Acyl-ACP_TE"/>
    <property type="match status" value="1"/>
</dbReference>
<organism evidence="10 11">
    <name type="scientific">Candidatus Cryptobacteroides intestinigallinarum</name>
    <dbReference type="NCBI Taxonomy" id="2840767"/>
    <lineage>
        <taxon>Bacteria</taxon>
        <taxon>Pseudomonadati</taxon>
        <taxon>Bacteroidota</taxon>
        <taxon>Bacteroidia</taxon>
        <taxon>Bacteroidales</taxon>
        <taxon>Candidatus Cryptobacteroides</taxon>
    </lineage>
</organism>
<evidence type="ECO:0000259" key="8">
    <source>
        <dbReference type="Pfam" id="PF01643"/>
    </source>
</evidence>
<keyword evidence="4" id="KW-0276">Fatty acid metabolism</keyword>
<evidence type="ECO:0000256" key="3">
    <source>
        <dbReference type="ARBA" id="ARBA00022801"/>
    </source>
</evidence>
<sequence>MENRFSQHITIPCYETDAAQLLKPASFMDFAQEAANRHANLLGFGYDDLSRTRTLWVLSRMHVKFLRHPRWREETDLHTWHKGPSMMFYLRDFMMTASDGQPLIVATTSWLVINVDTRRIVRELPFNGEDSICRDNAIETPCEKVQMPKNVEPESVRTHVVSYSDVDLNGHANNAMYIVWAMDAADYDVTSKKPLKELKINFNHETRPGEEIHLSRVRLDDGDGIRYFVEGKSGDRQAFCAELLF</sequence>
<dbReference type="GO" id="GO:0016297">
    <property type="term" value="F:fatty acyl-[ACP] hydrolase activity"/>
    <property type="evidence" value="ECO:0007669"/>
    <property type="project" value="InterPro"/>
</dbReference>
<dbReference type="InterPro" id="IPR045023">
    <property type="entry name" value="FATA/B"/>
</dbReference>
<dbReference type="InterPro" id="IPR029069">
    <property type="entry name" value="HotDog_dom_sf"/>
</dbReference>
<dbReference type="InterPro" id="IPR049427">
    <property type="entry name" value="Acyl-ACP_TE_C"/>
</dbReference>
<comment type="similarity">
    <text evidence="1">Belongs to the acyl-ACP thioesterase family.</text>
</comment>
<dbReference type="PANTHER" id="PTHR31727:SF6">
    <property type="entry name" value="OLEOYL-ACYL CARRIER PROTEIN THIOESTERASE 1, CHLOROPLASTIC"/>
    <property type="match status" value="1"/>
</dbReference>
<dbReference type="PANTHER" id="PTHR31727">
    <property type="entry name" value="OLEOYL-ACYL CARRIER PROTEIN THIOESTERASE 1, CHLOROPLASTIC"/>
    <property type="match status" value="1"/>
</dbReference>
<dbReference type="Pfam" id="PF20791">
    <property type="entry name" value="Acyl-ACP_TE_C"/>
    <property type="match status" value="1"/>
</dbReference>
<name>A0A9D9HK78_9BACT</name>
<keyword evidence="3" id="KW-0378">Hydrolase</keyword>